<organism evidence="3 4">
    <name type="scientific">Aphis craccivora</name>
    <name type="common">Cowpea aphid</name>
    <dbReference type="NCBI Taxonomy" id="307492"/>
    <lineage>
        <taxon>Eukaryota</taxon>
        <taxon>Metazoa</taxon>
        <taxon>Ecdysozoa</taxon>
        <taxon>Arthropoda</taxon>
        <taxon>Hexapoda</taxon>
        <taxon>Insecta</taxon>
        <taxon>Pterygota</taxon>
        <taxon>Neoptera</taxon>
        <taxon>Paraneoptera</taxon>
        <taxon>Hemiptera</taxon>
        <taxon>Sternorrhyncha</taxon>
        <taxon>Aphidomorpha</taxon>
        <taxon>Aphidoidea</taxon>
        <taxon>Aphididae</taxon>
        <taxon>Aphidini</taxon>
        <taxon>Aphis</taxon>
        <taxon>Aphis</taxon>
    </lineage>
</organism>
<keyword evidence="4" id="KW-1185">Reference proteome</keyword>
<gene>
    <name evidence="3" type="ORF">FWK35_00017665</name>
</gene>
<comment type="caution">
    <text evidence="3">The sequence shown here is derived from an EMBL/GenBank/DDBJ whole genome shotgun (WGS) entry which is preliminary data.</text>
</comment>
<proteinExistence type="predicted"/>
<feature type="transmembrane region" description="Helical" evidence="2">
    <location>
        <begin position="39"/>
        <end position="59"/>
    </location>
</feature>
<reference evidence="3 4" key="1">
    <citation type="submission" date="2019-08" db="EMBL/GenBank/DDBJ databases">
        <title>Whole genome of Aphis craccivora.</title>
        <authorList>
            <person name="Voronova N.V."/>
            <person name="Shulinski R.S."/>
            <person name="Bandarenka Y.V."/>
            <person name="Zhorov D.G."/>
            <person name="Warner D."/>
        </authorList>
    </citation>
    <scope>NUCLEOTIDE SEQUENCE [LARGE SCALE GENOMIC DNA]</scope>
    <source>
        <strain evidence="3">180601</strain>
        <tissue evidence="3">Whole Body</tissue>
    </source>
</reference>
<accession>A0A6G0Y6U4</accession>
<keyword evidence="2" id="KW-0812">Transmembrane</keyword>
<keyword evidence="2" id="KW-1133">Transmembrane helix</keyword>
<feature type="region of interest" description="Disordered" evidence="1">
    <location>
        <begin position="100"/>
        <end position="122"/>
    </location>
</feature>
<evidence type="ECO:0000313" key="4">
    <source>
        <dbReference type="Proteomes" id="UP000478052"/>
    </source>
</evidence>
<name>A0A6G0Y6U4_APHCR</name>
<sequence length="122" mass="13948">MQFSDSLGCASIQRKTGMDSEGGGARCNICKDESKRSDVCIDFTMLCVFLFILFIFLYLCTREPVEIMLQFQTMGVVSDGKMNLVGALGRSFFEIPNSFQKHREKPKKKIKKKRKSLRKTSF</sequence>
<protein>
    <submittedName>
        <fullName evidence="3">Uncharacterized protein</fullName>
    </submittedName>
</protein>
<dbReference type="EMBL" id="VUJU01005753">
    <property type="protein sequence ID" value="KAF0750348.1"/>
    <property type="molecule type" value="Genomic_DNA"/>
</dbReference>
<evidence type="ECO:0000256" key="1">
    <source>
        <dbReference type="SAM" id="MobiDB-lite"/>
    </source>
</evidence>
<evidence type="ECO:0000313" key="3">
    <source>
        <dbReference type="EMBL" id="KAF0750348.1"/>
    </source>
</evidence>
<evidence type="ECO:0000256" key="2">
    <source>
        <dbReference type="SAM" id="Phobius"/>
    </source>
</evidence>
<dbReference type="AlphaFoldDB" id="A0A6G0Y6U4"/>
<dbReference type="Proteomes" id="UP000478052">
    <property type="component" value="Unassembled WGS sequence"/>
</dbReference>
<keyword evidence="2" id="KW-0472">Membrane</keyword>